<sequence length="373" mass="40617">MPLIPLFIAVFILLSLPGQSQGRLSVDRLPDLPNVQGRPNPGVAGAFAGVSNGALLVAGGANFPNGYPWQNGKKVWHATVYVLNKPDGSWKMGGQLPRPLGYGTSVSWNNRLIGIGGNDAERSYADVFSLTWNPATETIQRDSLPPLPKPLANLAAAVLDYQLVVVGGESEHGAENQVYTLNLRNPAKGWQKRANLPGPGRAYTTLVAMNRSLYVVGGRQTRSGVTTVFADAYEYRLDQNRWHGLPDLPQPLAAHGAGSDGRSLWVIGGDNGQRLKQIEALNNRLKTLPDGSEAESLTRQRNELQRNHPGFVRTVWQYRLEQGRWSKLDTLAFPVPVTTPVVGWENGLVLPSGEVSPGVRTPAVWRLTIPDVH</sequence>
<keyword evidence="2" id="KW-0677">Repeat</keyword>
<dbReference type="InterPro" id="IPR015915">
    <property type="entry name" value="Kelch-typ_b-propeller"/>
</dbReference>
<proteinExistence type="predicted"/>
<dbReference type="PANTHER" id="PTHR46260:SF3">
    <property type="entry name" value="RING-TYPE DOMAIN-CONTAINING PROTEIN"/>
    <property type="match status" value="1"/>
</dbReference>
<dbReference type="InterPro" id="IPR006652">
    <property type="entry name" value="Kelch_1"/>
</dbReference>
<keyword evidence="4" id="KW-1185">Reference proteome</keyword>
<dbReference type="Pfam" id="PF24996">
    <property type="entry name" value="NANM"/>
    <property type="match status" value="2"/>
</dbReference>
<protein>
    <submittedName>
        <fullName evidence="3">N-acetylneuraminic acid mutarotase</fullName>
    </submittedName>
</protein>
<dbReference type="EMBL" id="QLMC01000002">
    <property type="protein sequence ID" value="RAJ99900.1"/>
    <property type="molecule type" value="Genomic_DNA"/>
</dbReference>
<dbReference type="Gene3D" id="2.120.10.80">
    <property type="entry name" value="Kelch-type beta propeller"/>
    <property type="match status" value="2"/>
</dbReference>
<comment type="caution">
    <text evidence="3">The sequence shown here is derived from an EMBL/GenBank/DDBJ whole genome shotgun (WGS) entry which is preliminary data.</text>
</comment>
<dbReference type="PANTHER" id="PTHR46260">
    <property type="entry name" value="RING-TYPE DOMAIN-CONTAINING PROTEIN"/>
    <property type="match status" value="1"/>
</dbReference>
<dbReference type="AlphaFoldDB" id="A0A327X0B6"/>
<gene>
    <name evidence="3" type="ORF">LX87_01597</name>
</gene>
<dbReference type="SUPFAM" id="SSF117281">
    <property type="entry name" value="Kelch motif"/>
    <property type="match status" value="1"/>
</dbReference>
<evidence type="ECO:0000313" key="3">
    <source>
        <dbReference type="EMBL" id="RAJ99900.1"/>
    </source>
</evidence>
<accession>A0A327X0B6</accession>
<reference evidence="3 4" key="1">
    <citation type="submission" date="2018-06" db="EMBL/GenBank/DDBJ databases">
        <title>Genomic Encyclopedia of Archaeal and Bacterial Type Strains, Phase II (KMG-II): from individual species to whole genera.</title>
        <authorList>
            <person name="Goeker M."/>
        </authorList>
    </citation>
    <scope>NUCLEOTIDE SEQUENCE [LARGE SCALE GENOMIC DNA]</scope>
    <source>
        <strain evidence="3 4">DSM 21851</strain>
    </source>
</reference>
<dbReference type="InterPro" id="IPR051746">
    <property type="entry name" value="Kelch_domain_containing_8"/>
</dbReference>
<dbReference type="RefSeq" id="WP_111627691.1">
    <property type="nucleotide sequence ID" value="NZ_QLMC01000002.1"/>
</dbReference>
<organism evidence="3 4">
    <name type="scientific">Larkinella arboricola</name>
    <dbReference type="NCBI Taxonomy" id="643671"/>
    <lineage>
        <taxon>Bacteria</taxon>
        <taxon>Pseudomonadati</taxon>
        <taxon>Bacteroidota</taxon>
        <taxon>Cytophagia</taxon>
        <taxon>Cytophagales</taxon>
        <taxon>Spirosomataceae</taxon>
        <taxon>Larkinella</taxon>
    </lineage>
</organism>
<evidence type="ECO:0000256" key="2">
    <source>
        <dbReference type="ARBA" id="ARBA00022737"/>
    </source>
</evidence>
<dbReference type="OrthoDB" id="9803597at2"/>
<dbReference type="SMART" id="SM00612">
    <property type="entry name" value="Kelch"/>
    <property type="match status" value="2"/>
</dbReference>
<dbReference type="Proteomes" id="UP000248790">
    <property type="component" value="Unassembled WGS sequence"/>
</dbReference>
<keyword evidence="1" id="KW-0880">Kelch repeat</keyword>
<evidence type="ECO:0000313" key="4">
    <source>
        <dbReference type="Proteomes" id="UP000248790"/>
    </source>
</evidence>
<name>A0A327X0B6_LARAB</name>
<dbReference type="InterPro" id="IPR056734">
    <property type="entry name" value="NANM"/>
</dbReference>
<evidence type="ECO:0000256" key="1">
    <source>
        <dbReference type="ARBA" id="ARBA00022441"/>
    </source>
</evidence>